<keyword evidence="2" id="KW-1185">Reference proteome</keyword>
<sequence>MRRTERPYRRSFCRDEIPRHCATQTSPSSPPPVNSTFAFSGNRWYPWSLAVRVPIASDISSYAGRDLLKLNWLLLAGGISKAVLRLGEENCRFQCPHQHASRLLLEVDFIDINVYTGPKLVALSVLPK</sequence>
<reference evidence="1" key="1">
    <citation type="submission" date="2022-05" db="EMBL/GenBank/DDBJ databases">
        <title>The Musa troglodytarum L. genome provides insights into the mechanism of non-climacteric behaviour and enrichment of carotenoids.</title>
        <authorList>
            <person name="Wang J."/>
        </authorList>
    </citation>
    <scope>NUCLEOTIDE SEQUENCE</scope>
    <source>
        <tissue evidence="1">Leaf</tissue>
    </source>
</reference>
<dbReference type="EMBL" id="CP097509">
    <property type="protein sequence ID" value="URE20466.1"/>
    <property type="molecule type" value="Genomic_DNA"/>
</dbReference>
<name>A0A9E7KK87_9LILI</name>
<gene>
    <name evidence="1" type="ORF">MUK42_37406</name>
</gene>
<organism evidence="1 2">
    <name type="scientific">Musa troglodytarum</name>
    <name type="common">fe'i banana</name>
    <dbReference type="NCBI Taxonomy" id="320322"/>
    <lineage>
        <taxon>Eukaryota</taxon>
        <taxon>Viridiplantae</taxon>
        <taxon>Streptophyta</taxon>
        <taxon>Embryophyta</taxon>
        <taxon>Tracheophyta</taxon>
        <taxon>Spermatophyta</taxon>
        <taxon>Magnoliopsida</taxon>
        <taxon>Liliopsida</taxon>
        <taxon>Zingiberales</taxon>
        <taxon>Musaceae</taxon>
        <taxon>Musa</taxon>
    </lineage>
</organism>
<dbReference type="AlphaFoldDB" id="A0A9E7KK87"/>
<accession>A0A9E7KK87</accession>
<dbReference type="Proteomes" id="UP001055439">
    <property type="component" value="Chromosome 7"/>
</dbReference>
<protein>
    <submittedName>
        <fullName evidence="1">Uncharacterized protein</fullName>
    </submittedName>
</protein>
<evidence type="ECO:0000313" key="1">
    <source>
        <dbReference type="EMBL" id="URE20466.1"/>
    </source>
</evidence>
<evidence type="ECO:0000313" key="2">
    <source>
        <dbReference type="Proteomes" id="UP001055439"/>
    </source>
</evidence>
<proteinExistence type="predicted"/>